<keyword evidence="3" id="KW-0418">Kinase</keyword>
<sequence>MTDMACYIFGAGDFDGLEERPGAEDYVIAADGGYTACRRAGVEPQLLLGDFDSLAEVPALPHVERVPVEKDDTDMMLAVKRGLERGETLFHLYGGMGGQRTDHTVANFQALLYLADHGAEGWLHGRGERWTAIRDGSIVFPARPEGILSVFCVGPDAEGVTIRGAQYPLEGATLTASVPLGVSNHFIGQDIMVEVTHGSLLLGLHD</sequence>
<dbReference type="GO" id="GO:0004788">
    <property type="term" value="F:thiamine diphosphokinase activity"/>
    <property type="evidence" value="ECO:0007669"/>
    <property type="project" value="UniProtKB-UniRule"/>
</dbReference>
<evidence type="ECO:0000259" key="6">
    <source>
        <dbReference type="SMART" id="SM00983"/>
    </source>
</evidence>
<evidence type="ECO:0000256" key="3">
    <source>
        <dbReference type="ARBA" id="ARBA00022777"/>
    </source>
</evidence>
<dbReference type="GO" id="GO:0016301">
    <property type="term" value="F:kinase activity"/>
    <property type="evidence" value="ECO:0007669"/>
    <property type="project" value="UniProtKB-KW"/>
</dbReference>
<dbReference type="SUPFAM" id="SSF63999">
    <property type="entry name" value="Thiamin pyrophosphokinase, catalytic domain"/>
    <property type="match status" value="1"/>
</dbReference>
<protein>
    <recommendedName>
        <fullName evidence="5">Thiamine diphosphokinase</fullName>
        <ecNumber evidence="5">2.7.6.2</ecNumber>
    </recommendedName>
</protein>
<dbReference type="InterPro" id="IPR007373">
    <property type="entry name" value="Thiamin_PyroPKinase_B1-bd"/>
</dbReference>
<dbReference type="PANTHER" id="PTHR41299">
    <property type="entry name" value="THIAMINE PYROPHOSPHOKINASE"/>
    <property type="match status" value="1"/>
</dbReference>
<dbReference type="InterPro" id="IPR036759">
    <property type="entry name" value="TPK_catalytic_sf"/>
</dbReference>
<keyword evidence="8" id="KW-1185">Reference proteome</keyword>
<dbReference type="PANTHER" id="PTHR41299:SF1">
    <property type="entry name" value="THIAMINE PYROPHOSPHOKINASE"/>
    <property type="match status" value="1"/>
</dbReference>
<keyword evidence="1" id="KW-0808">Transferase</keyword>
<dbReference type="SMART" id="SM00983">
    <property type="entry name" value="TPK_B1_binding"/>
    <property type="match status" value="1"/>
</dbReference>
<organism evidence="7 8">
    <name type="scientific">Vescimonas coprocola</name>
    <dbReference type="NCBI Taxonomy" id="2714355"/>
    <lineage>
        <taxon>Bacteria</taxon>
        <taxon>Bacillati</taxon>
        <taxon>Bacillota</taxon>
        <taxon>Clostridia</taxon>
        <taxon>Eubacteriales</taxon>
        <taxon>Oscillospiraceae</taxon>
        <taxon>Vescimonas</taxon>
    </lineage>
</organism>
<evidence type="ECO:0000256" key="2">
    <source>
        <dbReference type="ARBA" id="ARBA00022741"/>
    </source>
</evidence>
<dbReference type="CDD" id="cd07995">
    <property type="entry name" value="TPK"/>
    <property type="match status" value="1"/>
</dbReference>
<dbReference type="KEGG" id="vcop:MM50RIKEN_06380"/>
<dbReference type="Pfam" id="PF04265">
    <property type="entry name" value="TPK_B1_binding"/>
    <property type="match status" value="1"/>
</dbReference>
<reference evidence="7" key="1">
    <citation type="submission" date="2020-09" db="EMBL/GenBank/DDBJ databases">
        <title>New species isolated from human feces.</title>
        <authorList>
            <person name="Kitahara M."/>
            <person name="Shigeno Y."/>
            <person name="Shime M."/>
            <person name="Matsumoto Y."/>
            <person name="Nakamura S."/>
            <person name="Motooka D."/>
            <person name="Fukuoka S."/>
            <person name="Nishikawa H."/>
            <person name="Benno Y."/>
        </authorList>
    </citation>
    <scope>NUCLEOTIDE SEQUENCE</scope>
    <source>
        <strain evidence="7">MM50</strain>
    </source>
</reference>
<dbReference type="AlphaFoldDB" id="A0A810Q300"/>
<dbReference type="InterPro" id="IPR053149">
    <property type="entry name" value="TPK"/>
</dbReference>
<accession>A0A810Q300</accession>
<dbReference type="InterPro" id="IPR007371">
    <property type="entry name" value="TPK_catalytic"/>
</dbReference>
<evidence type="ECO:0000313" key="7">
    <source>
        <dbReference type="EMBL" id="BCK80875.1"/>
    </source>
</evidence>
<dbReference type="GO" id="GO:0005524">
    <property type="term" value="F:ATP binding"/>
    <property type="evidence" value="ECO:0007669"/>
    <property type="project" value="UniProtKB-KW"/>
</dbReference>
<evidence type="ECO:0000256" key="4">
    <source>
        <dbReference type="ARBA" id="ARBA00022840"/>
    </source>
</evidence>
<feature type="domain" description="Thiamin pyrophosphokinase thiamin-binding" evidence="6">
    <location>
        <begin position="136"/>
        <end position="201"/>
    </location>
</feature>
<dbReference type="EC" id="2.7.6.2" evidence="5"/>
<keyword evidence="4" id="KW-0067">ATP-binding</keyword>
<dbReference type="Gene3D" id="3.40.50.10240">
    <property type="entry name" value="Thiamin pyrophosphokinase, catalytic domain"/>
    <property type="match status" value="1"/>
</dbReference>
<dbReference type="GO" id="GO:0009229">
    <property type="term" value="P:thiamine diphosphate biosynthetic process"/>
    <property type="evidence" value="ECO:0007669"/>
    <property type="project" value="InterPro"/>
</dbReference>
<name>A0A810Q300_9FIRM</name>
<proteinExistence type="predicted"/>
<dbReference type="GO" id="GO:0030975">
    <property type="term" value="F:thiamine binding"/>
    <property type="evidence" value="ECO:0007669"/>
    <property type="project" value="InterPro"/>
</dbReference>
<dbReference type="NCBIfam" id="TIGR01378">
    <property type="entry name" value="thi_PPkinase"/>
    <property type="match status" value="1"/>
</dbReference>
<dbReference type="InterPro" id="IPR006282">
    <property type="entry name" value="Thi_PPkinase"/>
</dbReference>
<gene>
    <name evidence="7" type="ORF">MM50RIKEN_06380</name>
</gene>
<dbReference type="Proteomes" id="UP000681035">
    <property type="component" value="Chromosome"/>
</dbReference>
<evidence type="ECO:0000313" key="8">
    <source>
        <dbReference type="Proteomes" id="UP000681035"/>
    </source>
</evidence>
<evidence type="ECO:0000256" key="5">
    <source>
        <dbReference type="NCBIfam" id="TIGR01378"/>
    </source>
</evidence>
<dbReference type="EMBL" id="AP023418">
    <property type="protein sequence ID" value="BCK80875.1"/>
    <property type="molecule type" value="Genomic_DNA"/>
</dbReference>
<dbReference type="Pfam" id="PF04263">
    <property type="entry name" value="TPK_catalytic"/>
    <property type="match status" value="1"/>
</dbReference>
<dbReference type="GO" id="GO:0006772">
    <property type="term" value="P:thiamine metabolic process"/>
    <property type="evidence" value="ECO:0007669"/>
    <property type="project" value="UniProtKB-UniRule"/>
</dbReference>
<evidence type="ECO:0000256" key="1">
    <source>
        <dbReference type="ARBA" id="ARBA00022679"/>
    </source>
</evidence>
<keyword evidence="2" id="KW-0547">Nucleotide-binding</keyword>